<dbReference type="InterPro" id="IPR003663">
    <property type="entry name" value="Sugar/inositol_transpt"/>
</dbReference>
<feature type="transmembrane region" description="Helical" evidence="10">
    <location>
        <begin position="44"/>
        <end position="62"/>
    </location>
</feature>
<gene>
    <name evidence="12" type="ORF">KDU71_09910</name>
</gene>
<dbReference type="Gene3D" id="1.20.1250.20">
    <property type="entry name" value="MFS general substrate transporter like domains"/>
    <property type="match status" value="2"/>
</dbReference>
<feature type="transmembrane region" description="Helical" evidence="10">
    <location>
        <begin position="99"/>
        <end position="120"/>
    </location>
</feature>
<dbReference type="InterPro" id="IPR020846">
    <property type="entry name" value="MFS_dom"/>
</dbReference>
<evidence type="ECO:0000256" key="6">
    <source>
        <dbReference type="ARBA" id="ARBA00022692"/>
    </source>
</evidence>
<feature type="transmembrane region" description="Helical" evidence="10">
    <location>
        <begin position="161"/>
        <end position="181"/>
    </location>
</feature>
<feature type="transmembrane region" description="Helical" evidence="10">
    <location>
        <begin position="242"/>
        <end position="266"/>
    </location>
</feature>
<evidence type="ECO:0000313" key="13">
    <source>
        <dbReference type="Proteomes" id="UP000679220"/>
    </source>
</evidence>
<comment type="similarity">
    <text evidence="2 9">Belongs to the major facilitator superfamily. Sugar transporter (TC 2.A.1.1) family.</text>
</comment>
<keyword evidence="3 9" id="KW-0813">Transport</keyword>
<feature type="transmembrane region" description="Helical" evidence="10">
    <location>
        <begin position="335"/>
        <end position="362"/>
    </location>
</feature>
<keyword evidence="7 10" id="KW-1133">Transmembrane helix</keyword>
<dbReference type="PROSITE" id="PS50850">
    <property type="entry name" value="MFS"/>
    <property type="match status" value="1"/>
</dbReference>
<reference evidence="12" key="1">
    <citation type="journal article" date="2018" name="Int. J. Syst. Evol. Microbiol.">
        <title>Carboxylicivirga sediminis sp. nov., isolated from coastal sediment.</title>
        <authorList>
            <person name="Wang F.Q."/>
            <person name="Ren L.H."/>
            <person name="Zou R.J."/>
            <person name="Sun Y.Z."/>
            <person name="Liu X.J."/>
            <person name="Jiang F."/>
            <person name="Liu L.J."/>
        </authorList>
    </citation>
    <scope>NUCLEOTIDE SEQUENCE</scope>
    <source>
        <strain evidence="12">JR1</strain>
    </source>
</reference>
<evidence type="ECO:0000256" key="8">
    <source>
        <dbReference type="ARBA" id="ARBA00023136"/>
    </source>
</evidence>
<keyword evidence="4" id="KW-1003">Cell membrane</keyword>
<keyword evidence="8 10" id="KW-0472">Membrane</keyword>
<dbReference type="GO" id="GO:0022857">
    <property type="term" value="F:transmembrane transporter activity"/>
    <property type="evidence" value="ECO:0007669"/>
    <property type="project" value="InterPro"/>
</dbReference>
<dbReference type="FunFam" id="1.20.1250.20:FF:000122">
    <property type="entry name" value="D-xylose transporter XylE"/>
    <property type="match status" value="1"/>
</dbReference>
<dbReference type="InterPro" id="IPR005829">
    <property type="entry name" value="Sugar_transporter_CS"/>
</dbReference>
<organism evidence="12 13">
    <name type="scientific">Carboxylicivirga sediminis</name>
    <dbReference type="NCBI Taxonomy" id="2006564"/>
    <lineage>
        <taxon>Bacteria</taxon>
        <taxon>Pseudomonadati</taxon>
        <taxon>Bacteroidota</taxon>
        <taxon>Bacteroidia</taxon>
        <taxon>Marinilabiliales</taxon>
        <taxon>Marinilabiliaceae</taxon>
        <taxon>Carboxylicivirga</taxon>
    </lineage>
</organism>
<evidence type="ECO:0000256" key="5">
    <source>
        <dbReference type="ARBA" id="ARBA00022597"/>
    </source>
</evidence>
<evidence type="ECO:0000256" key="1">
    <source>
        <dbReference type="ARBA" id="ARBA00004651"/>
    </source>
</evidence>
<dbReference type="AlphaFoldDB" id="A0A941F545"/>
<comment type="caution">
    <text evidence="12">The sequence shown here is derived from an EMBL/GenBank/DDBJ whole genome shotgun (WGS) entry which is preliminary data.</text>
</comment>
<dbReference type="SUPFAM" id="SSF103473">
    <property type="entry name" value="MFS general substrate transporter"/>
    <property type="match status" value="1"/>
</dbReference>
<evidence type="ECO:0000256" key="7">
    <source>
        <dbReference type="ARBA" id="ARBA00022989"/>
    </source>
</evidence>
<accession>A0A941F545</accession>
<dbReference type="EMBL" id="JAGTAR010000013">
    <property type="protein sequence ID" value="MBR8535870.1"/>
    <property type="molecule type" value="Genomic_DNA"/>
</dbReference>
<dbReference type="NCBIfam" id="TIGR00879">
    <property type="entry name" value="SP"/>
    <property type="match status" value="1"/>
</dbReference>
<keyword evidence="13" id="KW-1185">Reference proteome</keyword>
<dbReference type="InterPro" id="IPR050820">
    <property type="entry name" value="MFS_Sugar_Transporter"/>
</dbReference>
<evidence type="ECO:0000256" key="2">
    <source>
        <dbReference type="ARBA" id="ARBA00010992"/>
    </source>
</evidence>
<evidence type="ECO:0000256" key="9">
    <source>
        <dbReference type="RuleBase" id="RU003346"/>
    </source>
</evidence>
<dbReference type="Pfam" id="PF00083">
    <property type="entry name" value="Sugar_tr"/>
    <property type="match status" value="1"/>
</dbReference>
<dbReference type="PANTHER" id="PTHR48023:SF4">
    <property type="entry name" value="D-XYLOSE-PROTON SYMPORTER-LIKE 2"/>
    <property type="match status" value="1"/>
</dbReference>
<feature type="transmembrane region" description="Helical" evidence="10">
    <location>
        <begin position="405"/>
        <end position="423"/>
    </location>
</feature>
<evidence type="ECO:0000256" key="3">
    <source>
        <dbReference type="ARBA" id="ARBA00022448"/>
    </source>
</evidence>
<dbReference type="PROSITE" id="PS00217">
    <property type="entry name" value="SUGAR_TRANSPORT_2"/>
    <property type="match status" value="1"/>
</dbReference>
<dbReference type="Proteomes" id="UP000679220">
    <property type="component" value="Unassembled WGS sequence"/>
</dbReference>
<reference evidence="12" key="2">
    <citation type="submission" date="2021-04" db="EMBL/GenBank/DDBJ databases">
        <authorList>
            <person name="Zhang T."/>
            <person name="Zhang Y."/>
            <person name="Lu D."/>
            <person name="Zuo D."/>
            <person name="Du Z."/>
        </authorList>
    </citation>
    <scope>NUCLEOTIDE SEQUENCE</scope>
    <source>
        <strain evidence="12">JR1</strain>
    </source>
</reference>
<dbReference type="GO" id="GO:0005886">
    <property type="term" value="C:plasma membrane"/>
    <property type="evidence" value="ECO:0007669"/>
    <property type="project" value="UniProtKB-SubCell"/>
</dbReference>
<dbReference type="PRINTS" id="PR00171">
    <property type="entry name" value="SUGRTRNSPORT"/>
</dbReference>
<sequence length="443" mass="48963">MKGKLILYTLVAAIGGLLYGFDTAVINGALPFFKAHFELNDIMTGWAVSSALVGCIVGAISIGKPGDLFGRRQMLKMAAVLFLISALGTGLAQEINSFIVFRFIGGLAVGAASVLSPMYISEIAPAAFRGRLIITFQLALVVGILLAFFVDYLLINTGGNNWRYMFVSEAVPSLLFLLLLFKVGKSPRWLVQKGNYEQAQLVIQEVNPLDESENIIREIRETIAEEKKQQQEKLFKKPNLRFTLIGICIGLYSQLTGVAIVFYYATDIFRAAGFSTDSAIGQTVILGLTNLTFTLLAMKFIDRIGRKTLLYYGTIGMAIALGVFSWAFFMGQTSSWILIIVLIVYVAFFASSMGAVVFVLLAEVFPNNIRSRGVAIGSFSNWMVSGVITFLFPVVTGMFEQGKGVAYSFAFFSVMTFSGFFFFKKYLFETTNKTLEEIERENR</sequence>
<evidence type="ECO:0000313" key="12">
    <source>
        <dbReference type="EMBL" id="MBR8535870.1"/>
    </source>
</evidence>
<name>A0A941F545_9BACT</name>
<feature type="transmembrane region" description="Helical" evidence="10">
    <location>
        <begin position="132"/>
        <end position="155"/>
    </location>
</feature>
<protein>
    <submittedName>
        <fullName evidence="12">Sugar porter family MFS transporter</fullName>
    </submittedName>
</protein>
<dbReference type="PROSITE" id="PS00216">
    <property type="entry name" value="SUGAR_TRANSPORT_1"/>
    <property type="match status" value="1"/>
</dbReference>
<dbReference type="InterPro" id="IPR036259">
    <property type="entry name" value="MFS_trans_sf"/>
</dbReference>
<keyword evidence="6 10" id="KW-0812">Transmembrane</keyword>
<feature type="transmembrane region" description="Helical" evidence="10">
    <location>
        <begin position="278"/>
        <end position="297"/>
    </location>
</feature>
<evidence type="ECO:0000256" key="4">
    <source>
        <dbReference type="ARBA" id="ARBA00022475"/>
    </source>
</evidence>
<feature type="transmembrane region" description="Helical" evidence="10">
    <location>
        <begin position="309"/>
        <end position="329"/>
    </location>
</feature>
<dbReference type="InterPro" id="IPR005828">
    <property type="entry name" value="MFS_sugar_transport-like"/>
</dbReference>
<feature type="domain" description="Major facilitator superfamily (MFS) profile" evidence="11">
    <location>
        <begin position="8"/>
        <end position="431"/>
    </location>
</feature>
<evidence type="ECO:0000259" key="11">
    <source>
        <dbReference type="PROSITE" id="PS50850"/>
    </source>
</evidence>
<proteinExistence type="inferred from homology"/>
<feature type="transmembrane region" description="Helical" evidence="10">
    <location>
        <begin position="374"/>
        <end position="399"/>
    </location>
</feature>
<feature type="transmembrane region" description="Helical" evidence="10">
    <location>
        <begin position="74"/>
        <end position="93"/>
    </location>
</feature>
<dbReference type="RefSeq" id="WP_212190312.1">
    <property type="nucleotide sequence ID" value="NZ_JAGTAR010000013.1"/>
</dbReference>
<comment type="subcellular location">
    <subcellularLocation>
        <location evidence="1">Cell membrane</location>
        <topology evidence="1">Multi-pass membrane protein</topology>
    </subcellularLocation>
</comment>
<evidence type="ECO:0000256" key="10">
    <source>
        <dbReference type="SAM" id="Phobius"/>
    </source>
</evidence>
<dbReference type="PANTHER" id="PTHR48023">
    <property type="entry name" value="D-XYLOSE-PROTON SYMPORTER-LIKE 2"/>
    <property type="match status" value="1"/>
</dbReference>
<keyword evidence="5" id="KW-0762">Sugar transport</keyword>